<feature type="region of interest" description="Disordered" evidence="1">
    <location>
        <begin position="997"/>
        <end position="1024"/>
    </location>
</feature>
<feature type="compositionally biased region" description="Basic and acidic residues" evidence="1">
    <location>
        <begin position="931"/>
        <end position="943"/>
    </location>
</feature>
<feature type="region of interest" description="Disordered" evidence="1">
    <location>
        <begin position="477"/>
        <end position="496"/>
    </location>
</feature>
<proteinExistence type="predicted"/>
<gene>
    <name evidence="2" type="ORF">Cvel_2711</name>
</gene>
<feature type="compositionally biased region" description="Acidic residues" evidence="1">
    <location>
        <begin position="636"/>
        <end position="655"/>
    </location>
</feature>
<feature type="region of interest" description="Disordered" evidence="1">
    <location>
        <begin position="68"/>
        <end position="102"/>
    </location>
</feature>
<feature type="region of interest" description="Disordered" evidence="1">
    <location>
        <begin position="1096"/>
        <end position="1144"/>
    </location>
</feature>
<evidence type="ECO:0000256" key="1">
    <source>
        <dbReference type="SAM" id="MobiDB-lite"/>
    </source>
</evidence>
<name>A0A0G4F4J9_9ALVE</name>
<dbReference type="AlphaFoldDB" id="A0A0G4F4J9"/>
<accession>A0A0G4F4J9</accession>
<feature type="compositionally biased region" description="Basic and acidic residues" evidence="1">
    <location>
        <begin position="600"/>
        <end position="614"/>
    </location>
</feature>
<sequence>MSRLLKWRLLPSSAHPSQPQPCQRRAFSLSASALGANPATAAFSSSSTLGSDHVSAFHVPSATGLASFHPSPPVLSHTAAAHQQGDAERDASEGAPGLGFSLPAGRLRRVQDKVTHAQTRTSGLRDWRTGLYRESTLLERERESVDPGKQALRQLLDLLRGKSASHHLSDLASREQLENLLEFVAANSSNLDAHEVSLVCQQYAKLENGDGIVLHKLLLRASEVAPSMSVGDLAQILRVCAGADVFFEPFVVAACERLATVSADMRAWELAAVVLALGKLMPRLPPSLEASLFTSLSRAALRVNITDAVATQVLNGFSKLRLRDEEVLSRVGSHLAFCFKKGRLNVNLGALALSHMARLDFFHGPFVVSVSRSLFMQAMTKDMNGPSAQQLLGTLARFRDREEVVSLMETPSKDNILKWLSSDAALETTTGTQAALILSALGKLRLRNKRTIENLLLILTGASPVKCKMDKDNEKSVGTVLAPSSPSAPSPSSSQLSQEALFSPFGFVEIPPCPFDLRSCEERLCEIDLAHLCQAAEGLDDLCFWSPASMHLLRLIRKKVCSSVHDLKALPILSFALSFRDWTFLDWEFPDDLAEEEGDGETHHAAGGDDHDLPRPTPALMALTRSSGGVERGEKEAEEEEDEDEESGDEEGQDDELAGAFGQSVARFLHGDAQVNLTGDEEPGEENLDEEATAEGVWRMAEELRESLDGQMGRAVMGRSLWKESLLSSAVEGIRRHEAWMLSSWPGVRRAAALHLSLLLGLWVTPEHNRNVTRLLRRAVLEGKECPSFDGSEGQREGALDDSVLTAFSFHLPSVAVHSREAALDLFGHLDDNRDSAAGRGRGVTEGGGRVREESLRLWGFEKEELRELERVGFRVDFQRSHLNFGSGFLSVPPSGSGEADSTRTWLGGWALEHWPYGFAVPSLLQGGGKGEGEAGRESDGTDRGGGNLGLKVDRGVLSGHLDAFLSRMGTRSRVSVWSREVGHGICRERARQRDLEMYGGKEGGGEEAEREGSGEENSDSNPGVLCSFEEIGETTWGSSGKMALAPSESVRAPEEIRSSLSVRVRDRSSGAVSVGGMDVCPLFLSWRGEEGSSDFCGLSEDGGGGGGEESEKGGSVEGLSEEGAGLRRDNFRQQDSAVLSEESEQRDGLSFVCNAGNHMGAGAVIAVQRRENEEGSFKEENLHRGEATATSISAMQLLSDPESKVTKPPVFVYVDPLLAGTFRVSCLIVPSNEEIRLPHVEFLRWTGIQ</sequence>
<dbReference type="EMBL" id="CDMZ01000110">
    <property type="protein sequence ID" value="CEM06841.1"/>
    <property type="molecule type" value="Genomic_DNA"/>
</dbReference>
<feature type="region of interest" description="Disordered" evidence="1">
    <location>
        <begin position="595"/>
        <end position="655"/>
    </location>
</feature>
<feature type="compositionally biased region" description="Acidic residues" evidence="1">
    <location>
        <begin position="1006"/>
        <end position="1019"/>
    </location>
</feature>
<dbReference type="VEuPathDB" id="CryptoDB:Cvel_2711"/>
<evidence type="ECO:0000313" key="2">
    <source>
        <dbReference type="EMBL" id="CEM06841.1"/>
    </source>
</evidence>
<feature type="region of interest" description="Disordered" evidence="1">
    <location>
        <begin position="927"/>
        <end position="949"/>
    </location>
</feature>
<organism evidence="2">
    <name type="scientific">Chromera velia CCMP2878</name>
    <dbReference type="NCBI Taxonomy" id="1169474"/>
    <lineage>
        <taxon>Eukaryota</taxon>
        <taxon>Sar</taxon>
        <taxon>Alveolata</taxon>
        <taxon>Colpodellida</taxon>
        <taxon>Chromeraceae</taxon>
        <taxon>Chromera</taxon>
    </lineage>
</organism>
<protein>
    <submittedName>
        <fullName evidence="2">Uncharacterized protein</fullName>
    </submittedName>
</protein>
<reference evidence="2" key="1">
    <citation type="submission" date="2014-11" db="EMBL/GenBank/DDBJ databases">
        <authorList>
            <person name="Otto D Thomas"/>
            <person name="Naeem Raeece"/>
        </authorList>
    </citation>
    <scope>NUCLEOTIDE SEQUENCE</scope>
</reference>
<feature type="compositionally biased region" description="Low complexity" evidence="1">
    <location>
        <begin position="481"/>
        <end position="496"/>
    </location>
</feature>